<gene>
    <name evidence="1" type="ORF">QTN47_21970</name>
</gene>
<sequence length="96" mass="10929">MLKRTIITVVNLILAFIIKAQTNKDSLHVFHSPLFNITDSLKRAPLSKAYNLPASFYADKLPFFCNKELQVQKITGIAFKVRLGSIEYVNKMEGKQ</sequence>
<organism evidence="1 2">
    <name type="scientific">Danxiaibacter flavus</name>
    <dbReference type="NCBI Taxonomy" id="3049108"/>
    <lineage>
        <taxon>Bacteria</taxon>
        <taxon>Pseudomonadati</taxon>
        <taxon>Bacteroidota</taxon>
        <taxon>Chitinophagia</taxon>
        <taxon>Chitinophagales</taxon>
        <taxon>Chitinophagaceae</taxon>
        <taxon>Danxiaibacter</taxon>
    </lineage>
</organism>
<proteinExistence type="predicted"/>
<comment type="caution">
    <text evidence="1">The sequence shown here is derived from an EMBL/GenBank/DDBJ whole genome shotgun (WGS) entry which is preliminary data.</text>
</comment>
<accession>A0ABV3ZK82</accession>
<protein>
    <submittedName>
        <fullName evidence="1">Uncharacterized protein</fullName>
    </submittedName>
</protein>
<dbReference type="Proteomes" id="UP001560573">
    <property type="component" value="Unassembled WGS sequence"/>
</dbReference>
<reference evidence="1 2" key="1">
    <citation type="submission" date="2023-07" db="EMBL/GenBank/DDBJ databases">
        <authorList>
            <person name="Lian W.-H."/>
        </authorList>
    </citation>
    <scope>NUCLEOTIDE SEQUENCE [LARGE SCALE GENOMIC DNA]</scope>
    <source>
        <strain evidence="1 2">SYSU DXS3180</strain>
    </source>
</reference>
<dbReference type="RefSeq" id="WP_369331606.1">
    <property type="nucleotide sequence ID" value="NZ_JAULBC010000008.1"/>
</dbReference>
<name>A0ABV3ZK82_9BACT</name>
<dbReference type="EMBL" id="JAULBC010000008">
    <property type="protein sequence ID" value="MEX6690193.1"/>
    <property type="molecule type" value="Genomic_DNA"/>
</dbReference>
<keyword evidence="2" id="KW-1185">Reference proteome</keyword>
<evidence type="ECO:0000313" key="2">
    <source>
        <dbReference type="Proteomes" id="UP001560573"/>
    </source>
</evidence>
<evidence type="ECO:0000313" key="1">
    <source>
        <dbReference type="EMBL" id="MEX6690193.1"/>
    </source>
</evidence>